<keyword evidence="4" id="KW-1185">Reference proteome</keyword>
<keyword evidence="2" id="KW-0812">Transmembrane</keyword>
<name>A0ABN5PU07_9STRE</name>
<evidence type="ECO:0000256" key="1">
    <source>
        <dbReference type="SAM" id="MobiDB-lite"/>
    </source>
</evidence>
<evidence type="ECO:0000313" key="4">
    <source>
        <dbReference type="Proteomes" id="UP000277293"/>
    </source>
</evidence>
<dbReference type="EMBL" id="CP032620">
    <property type="protein sequence ID" value="AYF93773.1"/>
    <property type="molecule type" value="Genomic_DNA"/>
</dbReference>
<dbReference type="RefSeq" id="WP_023024612.1">
    <property type="nucleotide sequence ID" value="NZ_CP032620.1"/>
</dbReference>
<organism evidence="3 4">
    <name type="scientific">Streptococcus koreensis</name>
    <dbReference type="NCBI Taxonomy" id="2382163"/>
    <lineage>
        <taxon>Bacteria</taxon>
        <taxon>Bacillati</taxon>
        <taxon>Bacillota</taxon>
        <taxon>Bacilli</taxon>
        <taxon>Lactobacillales</taxon>
        <taxon>Streptococcaceae</taxon>
        <taxon>Streptococcus</taxon>
    </lineage>
</organism>
<gene>
    <name evidence="3" type="ORF">D7D50_03805</name>
</gene>
<feature type="compositionally biased region" description="Basic and acidic residues" evidence="1">
    <location>
        <begin position="1"/>
        <end position="12"/>
    </location>
</feature>
<keyword evidence="2" id="KW-0472">Membrane</keyword>
<reference evidence="4" key="1">
    <citation type="submission" date="2018-09" db="EMBL/GenBank/DDBJ databases">
        <title>Complete genome sequence of Streptococcus sp. KCOM 2890 (=JS71).</title>
        <authorList>
            <person name="Kook J.-K."/>
            <person name="Park S.-N."/>
            <person name="Lim Y.K."/>
        </authorList>
    </citation>
    <scope>NUCLEOTIDE SEQUENCE [LARGE SCALE GENOMIC DNA]</scope>
    <source>
        <strain evidence="4">JS71</strain>
    </source>
</reference>
<keyword evidence="2" id="KW-1133">Transmembrane helix</keyword>
<evidence type="ECO:0000313" key="3">
    <source>
        <dbReference type="EMBL" id="AYF93773.1"/>
    </source>
</evidence>
<sequence length="303" mass="34511">MEKGRKIQREWTKVPGGNKISSELSSKSNLQNDRMELPSRVKEAKTGKRNGGENLQKSVLKKSYLAHFSIFFKLVLGGLFLLFLFNIVSRYVKSPAHDSHSVKLSKGTEARLSDKEFKNLFNKNSRYTDPNHKIDINIEEVVAYIRKINDANLTMDDIFNQLGKARDGYVSIDSDGSRGSVLTYLLTDNKAALDFDFSEKENRLLLHSIQYFTLESQRESTERTSDDYSALIPQPGQEGVELMEAIKELGVPDWLYSSFLPGTEAQIAISYKASDEMRVTLYFDQDGDFFRLGSMTKLKDKKE</sequence>
<feature type="compositionally biased region" description="Polar residues" evidence="1">
    <location>
        <begin position="19"/>
        <end position="32"/>
    </location>
</feature>
<evidence type="ECO:0000256" key="2">
    <source>
        <dbReference type="SAM" id="Phobius"/>
    </source>
</evidence>
<accession>A0ABN5PU07</accession>
<proteinExistence type="predicted"/>
<protein>
    <submittedName>
        <fullName evidence="3">Uncharacterized protein</fullName>
    </submittedName>
</protein>
<dbReference type="Proteomes" id="UP000277293">
    <property type="component" value="Chromosome"/>
</dbReference>
<feature type="region of interest" description="Disordered" evidence="1">
    <location>
        <begin position="1"/>
        <end position="53"/>
    </location>
</feature>
<feature type="transmembrane region" description="Helical" evidence="2">
    <location>
        <begin position="64"/>
        <end position="85"/>
    </location>
</feature>
<feature type="compositionally biased region" description="Basic and acidic residues" evidence="1">
    <location>
        <begin position="33"/>
        <end position="46"/>
    </location>
</feature>